<name>E5A291_LEPMJ</name>
<accession>E5A291</accession>
<proteinExistence type="predicted"/>
<dbReference type="HOGENOM" id="CLU_1855621_0_0_1"/>
<evidence type="ECO:0000313" key="2">
    <source>
        <dbReference type="Proteomes" id="UP000002668"/>
    </source>
</evidence>
<dbReference type="EMBL" id="FP929132">
    <property type="protein sequence ID" value="CBX97968.1"/>
    <property type="molecule type" value="Genomic_DNA"/>
</dbReference>
<sequence>MYRTRCLNRDQVCEYSRSARGPGLHNFANASAMSQHIQVSIPSKTKHHPATSSWTQSIPPPLKDGDELQSLHVWSTQICYSFTPTHAPFLRDRVGEQALSCDFLMGALLASSSLHLASDTKVIATARRLVTSSLEHQN</sequence>
<dbReference type="OrthoDB" id="4937900at2759"/>
<reference evidence="2" key="1">
    <citation type="journal article" date="2011" name="Nat. Commun.">
        <title>Effector diversification within compartments of the Leptosphaeria maculans genome affected by Repeat-Induced Point mutations.</title>
        <authorList>
            <person name="Rouxel T."/>
            <person name="Grandaubert J."/>
            <person name="Hane J.K."/>
            <person name="Hoede C."/>
            <person name="van de Wouw A.P."/>
            <person name="Couloux A."/>
            <person name="Dominguez V."/>
            <person name="Anthouard V."/>
            <person name="Bally P."/>
            <person name="Bourras S."/>
            <person name="Cozijnsen A.J."/>
            <person name="Ciuffetti L.M."/>
            <person name="Degrave A."/>
            <person name="Dilmaghani A."/>
            <person name="Duret L."/>
            <person name="Fudal I."/>
            <person name="Goodwin S.B."/>
            <person name="Gout L."/>
            <person name="Glaser N."/>
            <person name="Linglin J."/>
            <person name="Kema G.H.J."/>
            <person name="Lapalu N."/>
            <person name="Lawrence C.B."/>
            <person name="May K."/>
            <person name="Meyer M."/>
            <person name="Ollivier B."/>
            <person name="Poulain J."/>
            <person name="Schoch C.L."/>
            <person name="Simon A."/>
            <person name="Spatafora J.W."/>
            <person name="Stachowiak A."/>
            <person name="Turgeon B.G."/>
            <person name="Tyler B.M."/>
            <person name="Vincent D."/>
            <person name="Weissenbach J."/>
            <person name="Amselem J."/>
            <person name="Quesneville H."/>
            <person name="Oliver R.P."/>
            <person name="Wincker P."/>
            <person name="Balesdent M.-H."/>
            <person name="Howlett B.J."/>
        </authorList>
    </citation>
    <scope>NUCLEOTIDE SEQUENCE [LARGE SCALE GENOMIC DNA]</scope>
    <source>
        <strain evidence="2">JN3 / isolate v23.1.3 / race Av1-4-5-6-7-8</strain>
    </source>
</reference>
<dbReference type="GeneID" id="13281961"/>
<dbReference type="InParanoid" id="E5A291"/>
<keyword evidence="2" id="KW-1185">Reference proteome</keyword>
<dbReference type="Proteomes" id="UP000002668">
    <property type="component" value="Genome"/>
</dbReference>
<protein>
    <submittedName>
        <fullName evidence="1">Predicted protein</fullName>
    </submittedName>
</protein>
<dbReference type="AlphaFoldDB" id="E5A291"/>
<gene>
    <name evidence="1" type="ORF">LEMA_P093770.1</name>
</gene>
<evidence type="ECO:0000313" key="1">
    <source>
        <dbReference type="EMBL" id="CBX97968.1"/>
    </source>
</evidence>
<organism evidence="2">
    <name type="scientific">Leptosphaeria maculans (strain JN3 / isolate v23.1.3 / race Av1-4-5-6-7-8)</name>
    <name type="common">Blackleg fungus</name>
    <name type="synonym">Phoma lingam</name>
    <dbReference type="NCBI Taxonomy" id="985895"/>
    <lineage>
        <taxon>Eukaryota</taxon>
        <taxon>Fungi</taxon>
        <taxon>Dikarya</taxon>
        <taxon>Ascomycota</taxon>
        <taxon>Pezizomycotina</taxon>
        <taxon>Dothideomycetes</taxon>
        <taxon>Pleosporomycetidae</taxon>
        <taxon>Pleosporales</taxon>
        <taxon>Pleosporineae</taxon>
        <taxon>Leptosphaeriaceae</taxon>
        <taxon>Plenodomus</taxon>
        <taxon>Plenodomus lingam/Leptosphaeria maculans species complex</taxon>
    </lineage>
</organism>
<dbReference type="VEuPathDB" id="FungiDB:LEMA_P093770.1"/>